<organism evidence="5 6">
    <name type="scientific">Volvox africanus</name>
    <dbReference type="NCBI Taxonomy" id="51714"/>
    <lineage>
        <taxon>Eukaryota</taxon>
        <taxon>Viridiplantae</taxon>
        <taxon>Chlorophyta</taxon>
        <taxon>core chlorophytes</taxon>
        <taxon>Chlorophyceae</taxon>
        <taxon>CS clade</taxon>
        <taxon>Chlamydomonadales</taxon>
        <taxon>Volvocaceae</taxon>
        <taxon>Volvox</taxon>
    </lineage>
</organism>
<dbReference type="EMBL" id="BSDZ01000004">
    <property type="protein sequence ID" value="GLI60016.1"/>
    <property type="molecule type" value="Genomic_DNA"/>
</dbReference>
<name>A0ABQ5RR22_9CHLO</name>
<proteinExistence type="inferred from homology"/>
<keyword evidence="6" id="KW-1185">Reference proteome</keyword>
<dbReference type="Gene3D" id="3.30.1120.90">
    <property type="entry name" value="Nucleosome assembly protein"/>
    <property type="match status" value="1"/>
</dbReference>
<evidence type="ECO:0000256" key="2">
    <source>
        <dbReference type="ARBA" id="ARBA00023186"/>
    </source>
</evidence>
<dbReference type="Gene3D" id="1.20.5.1500">
    <property type="match status" value="1"/>
</dbReference>
<dbReference type="SUPFAM" id="SSF143113">
    <property type="entry name" value="NAP-like"/>
    <property type="match status" value="1"/>
</dbReference>
<feature type="region of interest" description="Disordered" evidence="4">
    <location>
        <begin position="283"/>
        <end position="312"/>
    </location>
</feature>
<keyword evidence="2" id="KW-0143">Chaperone</keyword>
<evidence type="ECO:0000313" key="6">
    <source>
        <dbReference type="Proteomes" id="UP001165090"/>
    </source>
</evidence>
<dbReference type="Proteomes" id="UP001165090">
    <property type="component" value="Unassembled WGS sequence"/>
</dbReference>
<dbReference type="InterPro" id="IPR002164">
    <property type="entry name" value="NAP_family"/>
</dbReference>
<feature type="compositionally biased region" description="Acidic residues" evidence="4">
    <location>
        <begin position="302"/>
        <end position="312"/>
    </location>
</feature>
<comment type="similarity">
    <text evidence="1 3">Belongs to the nucleosome assembly protein (NAP) family.</text>
</comment>
<evidence type="ECO:0008006" key="7">
    <source>
        <dbReference type="Google" id="ProtNLM"/>
    </source>
</evidence>
<feature type="compositionally biased region" description="Acidic residues" evidence="4">
    <location>
        <begin position="283"/>
        <end position="295"/>
    </location>
</feature>
<evidence type="ECO:0000256" key="1">
    <source>
        <dbReference type="ARBA" id="ARBA00009947"/>
    </source>
</evidence>
<dbReference type="Pfam" id="PF00956">
    <property type="entry name" value="NAP"/>
    <property type="match status" value="1"/>
</dbReference>
<comment type="caution">
    <text evidence="5">The sequence shown here is derived from an EMBL/GenBank/DDBJ whole genome shotgun (WGS) entry which is preliminary data.</text>
</comment>
<dbReference type="PANTHER" id="PTHR11875">
    <property type="entry name" value="TESTIS-SPECIFIC Y-ENCODED PROTEIN"/>
    <property type="match status" value="1"/>
</dbReference>
<sequence length="312" mass="34110">MSEPLPKRHKLDDNETLASNPQIVELALGEGPADANGGLEGAPDYVVDVLAAELDECQKALDKVNDEASDRVLAVEQEYNKKRRPIYAERAEIIKKVPQFWQRVLSSHPTLADLLTDDDLAILEYVTELDVVDSEDIKSGFKVVMTFSSENPFFTNPSLTKSFHYSDEGKITIAAADICWNEGHAPGPESLEGPLRPSYLFFDWMAAKDPLGHGTPDEISEIIKEEVWPNPVKYYYSLAQAQREYEDTADEGAVAEVEDLEGMLVPGGDEGEGEEELVYDEGEGELDVLGGEDADGGGPGFADDDGEGAPDL</sequence>
<evidence type="ECO:0000256" key="3">
    <source>
        <dbReference type="RuleBase" id="RU003876"/>
    </source>
</evidence>
<dbReference type="InterPro" id="IPR037231">
    <property type="entry name" value="NAP-like_sf"/>
</dbReference>
<evidence type="ECO:0000313" key="5">
    <source>
        <dbReference type="EMBL" id="GLI60016.1"/>
    </source>
</evidence>
<evidence type="ECO:0000256" key="4">
    <source>
        <dbReference type="SAM" id="MobiDB-lite"/>
    </source>
</evidence>
<reference evidence="5 6" key="1">
    <citation type="journal article" date="2023" name="IScience">
        <title>Expanded male sex-determining region conserved during the evolution of homothallism in the green alga Volvox.</title>
        <authorList>
            <person name="Yamamoto K."/>
            <person name="Matsuzaki R."/>
            <person name="Mahakham W."/>
            <person name="Heman W."/>
            <person name="Sekimoto H."/>
            <person name="Kawachi M."/>
            <person name="Minakuchi Y."/>
            <person name="Toyoda A."/>
            <person name="Nozaki H."/>
        </authorList>
    </citation>
    <scope>NUCLEOTIDE SEQUENCE [LARGE SCALE GENOMIC DNA]</scope>
    <source>
        <strain evidence="5 6">NIES-4468</strain>
    </source>
</reference>
<accession>A0ABQ5RR22</accession>
<gene>
    <name evidence="5" type="ORF">VaNZ11_002080</name>
</gene>
<protein>
    <recommendedName>
        <fullName evidence="7">Nucleosome assembly protein</fullName>
    </recommendedName>
</protein>